<dbReference type="SUPFAM" id="SSF47413">
    <property type="entry name" value="lambda repressor-like DNA-binding domains"/>
    <property type="match status" value="1"/>
</dbReference>
<gene>
    <name evidence="7" type="primary">purR_2</name>
    <name evidence="8" type="synonym">cytR_2</name>
    <name evidence="6" type="ORF">EIG79_10060</name>
    <name evidence="8" type="ORF">NCTC10926_01386</name>
    <name evidence="7" type="ORF">NCTC11296_02716</name>
</gene>
<dbReference type="AlphaFoldDB" id="A0A0F5F0G4"/>
<evidence type="ECO:0000256" key="2">
    <source>
        <dbReference type="ARBA" id="ARBA00023015"/>
    </source>
</evidence>
<dbReference type="GO" id="GO:0055085">
    <property type="term" value="P:transmembrane transport"/>
    <property type="evidence" value="ECO:0007669"/>
    <property type="project" value="UniProtKB-ARBA"/>
</dbReference>
<dbReference type="CDD" id="cd01392">
    <property type="entry name" value="HTH_LacI"/>
    <property type="match status" value="1"/>
</dbReference>
<sequence>MATNHKKVKLEHIALACGVSKITVSRTLSNPSKVKPETRNKILSAAQKMGYFSPHSNNVRKHNKLIGIINPNMQNPFFGRLAQLMTKISVELNYDILMFDSYESAQIEQQSIQKLIEYGADAIILSTISSDRHYQPSYLQQLDELNIPVILLDREIGDGKYNGIYIDNLHCGVEAANYFNQSAYEDIVVIAGPASSRVSSERISGFISTLSADKKLSLSHADFFMDEAYTVAKNYLEKNHRPLAFLGLNNQISLGILKACIEKQLVFKKDFDLFSIDNVPYAEVFGFHIPCISHNLYEIAYQAIQLAMRTLSSNEKPSRIIIRGDVCL</sequence>
<keyword evidence="3 7" id="KW-0238">DNA-binding</keyword>
<evidence type="ECO:0000256" key="3">
    <source>
        <dbReference type="ARBA" id="ARBA00023125"/>
    </source>
</evidence>
<dbReference type="Gene3D" id="3.40.50.2300">
    <property type="match status" value="2"/>
</dbReference>
<evidence type="ECO:0000313" key="8">
    <source>
        <dbReference type="EMBL" id="SUU97982.1"/>
    </source>
</evidence>
<dbReference type="InterPro" id="IPR010982">
    <property type="entry name" value="Lambda_DNA-bd_dom_sf"/>
</dbReference>
<evidence type="ECO:0000313" key="10">
    <source>
        <dbReference type="Proteomes" id="UP000254620"/>
    </source>
</evidence>
<evidence type="ECO:0000256" key="4">
    <source>
        <dbReference type="ARBA" id="ARBA00023163"/>
    </source>
</evidence>
<proteinExistence type="predicted"/>
<dbReference type="InterPro" id="IPR000843">
    <property type="entry name" value="HTH_LacI"/>
</dbReference>
<reference evidence="6 11" key="2">
    <citation type="submission" date="2018-11" db="EMBL/GenBank/DDBJ databases">
        <title>Sequencing Av. paragallinarum serogroups.</title>
        <authorList>
            <person name="Hellmuth J.E."/>
            <person name="Boucher C.E."/>
            <person name="Cason E.D."/>
        </authorList>
    </citation>
    <scope>NUCLEOTIDE SEQUENCE [LARGE SCALE GENOMIC DNA]</scope>
    <source>
        <strain evidence="6 11">SA-3</strain>
    </source>
</reference>
<name>A0A0F5F0G4_AVIPA</name>
<organism evidence="6 11">
    <name type="scientific">Avibacterium paragallinarum</name>
    <name type="common">Haemophilus gallinarum</name>
    <dbReference type="NCBI Taxonomy" id="728"/>
    <lineage>
        <taxon>Bacteria</taxon>
        <taxon>Pseudomonadati</taxon>
        <taxon>Pseudomonadota</taxon>
        <taxon>Gammaproteobacteria</taxon>
        <taxon>Pasteurellales</taxon>
        <taxon>Pasteurellaceae</taxon>
        <taxon>Avibacterium</taxon>
    </lineage>
</organism>
<evidence type="ECO:0000313" key="11">
    <source>
        <dbReference type="Proteomes" id="UP000294229"/>
    </source>
</evidence>
<dbReference type="EMBL" id="UGHK01000002">
    <property type="protein sequence ID" value="STO72773.1"/>
    <property type="molecule type" value="Genomic_DNA"/>
</dbReference>
<dbReference type="Proteomes" id="UP000254465">
    <property type="component" value="Unassembled WGS sequence"/>
</dbReference>
<evidence type="ECO:0000313" key="6">
    <source>
        <dbReference type="EMBL" id="RZN56609.1"/>
    </source>
</evidence>
<dbReference type="CDD" id="cd06267">
    <property type="entry name" value="PBP1_LacI_sugar_binding-like"/>
    <property type="match status" value="1"/>
</dbReference>
<dbReference type="eggNOG" id="COG1609">
    <property type="taxonomic scope" value="Bacteria"/>
</dbReference>
<dbReference type="SMART" id="SM00354">
    <property type="entry name" value="HTH_LACI"/>
    <property type="match status" value="1"/>
</dbReference>
<dbReference type="PANTHER" id="PTHR30146">
    <property type="entry name" value="LACI-RELATED TRANSCRIPTIONAL REPRESSOR"/>
    <property type="match status" value="1"/>
</dbReference>
<dbReference type="GO" id="GO:0003700">
    <property type="term" value="F:DNA-binding transcription factor activity"/>
    <property type="evidence" value="ECO:0007669"/>
    <property type="project" value="TreeGrafter"/>
</dbReference>
<dbReference type="InterPro" id="IPR025997">
    <property type="entry name" value="SBP_2_dom"/>
</dbReference>
<evidence type="ECO:0000259" key="5">
    <source>
        <dbReference type="PROSITE" id="PS50932"/>
    </source>
</evidence>
<feature type="domain" description="HTH lacI-type" evidence="5">
    <location>
        <begin position="8"/>
        <end position="51"/>
    </location>
</feature>
<dbReference type="PROSITE" id="PS50932">
    <property type="entry name" value="HTH_LACI_2"/>
    <property type="match status" value="1"/>
</dbReference>
<dbReference type="Gene3D" id="1.10.260.40">
    <property type="entry name" value="lambda repressor-like DNA-binding domains"/>
    <property type="match status" value="1"/>
</dbReference>
<accession>A0A0F5F0G4</accession>
<evidence type="ECO:0000313" key="9">
    <source>
        <dbReference type="Proteomes" id="UP000254465"/>
    </source>
</evidence>
<keyword evidence="1" id="KW-0678">Repressor</keyword>
<dbReference type="InterPro" id="IPR028082">
    <property type="entry name" value="Peripla_BP_I"/>
</dbReference>
<evidence type="ECO:0000256" key="1">
    <source>
        <dbReference type="ARBA" id="ARBA00022491"/>
    </source>
</evidence>
<keyword evidence="2" id="KW-0805">Transcription regulation</keyword>
<dbReference type="Proteomes" id="UP000254620">
    <property type="component" value="Unassembled WGS sequence"/>
</dbReference>
<reference evidence="9 10" key="1">
    <citation type="submission" date="2018-06" db="EMBL/GenBank/DDBJ databases">
        <authorList>
            <consortium name="Pathogen Informatics"/>
            <person name="Doyle S."/>
        </authorList>
    </citation>
    <scope>NUCLEOTIDE SEQUENCE [LARGE SCALE GENOMIC DNA]</scope>
    <source>
        <strain evidence="8 10">NCTC10926</strain>
        <strain evidence="7 9">NCTC11296</strain>
    </source>
</reference>
<dbReference type="EMBL" id="UFSW01000001">
    <property type="protein sequence ID" value="SUU97982.1"/>
    <property type="molecule type" value="Genomic_DNA"/>
</dbReference>
<dbReference type="GO" id="GO:0000976">
    <property type="term" value="F:transcription cis-regulatory region binding"/>
    <property type="evidence" value="ECO:0007669"/>
    <property type="project" value="TreeGrafter"/>
</dbReference>
<dbReference type="Pfam" id="PF13407">
    <property type="entry name" value="Peripla_BP_4"/>
    <property type="match status" value="1"/>
</dbReference>
<dbReference type="STRING" id="728.VY92_02115"/>
<dbReference type="Pfam" id="PF00356">
    <property type="entry name" value="LacI"/>
    <property type="match status" value="1"/>
</dbReference>
<dbReference type="PANTHER" id="PTHR30146:SF151">
    <property type="entry name" value="HTH-TYPE TRANSCRIPTIONAL REPRESSOR CYTR"/>
    <property type="match status" value="1"/>
</dbReference>
<keyword evidence="4" id="KW-0804">Transcription</keyword>
<evidence type="ECO:0000313" key="7">
    <source>
        <dbReference type="EMBL" id="STO72773.1"/>
    </source>
</evidence>
<dbReference type="SUPFAM" id="SSF53822">
    <property type="entry name" value="Periplasmic binding protein-like I"/>
    <property type="match status" value="1"/>
</dbReference>
<dbReference type="Proteomes" id="UP000294229">
    <property type="component" value="Unassembled WGS sequence"/>
</dbReference>
<dbReference type="EMBL" id="RQXS01000063">
    <property type="protein sequence ID" value="RZN56609.1"/>
    <property type="molecule type" value="Genomic_DNA"/>
</dbReference>
<protein>
    <submittedName>
        <fullName evidence="7">DNA-binding transcriptional repressor PurR</fullName>
    </submittedName>
    <submittedName>
        <fullName evidence="8">HTH-type transcriptional repressor CytR</fullName>
    </submittedName>
    <submittedName>
        <fullName evidence="6">LacI family transcriptional regulator</fullName>
    </submittedName>
</protein>
<dbReference type="OrthoDB" id="7055227at2"/>
<dbReference type="RefSeq" id="WP_017805213.1">
    <property type="nucleotide sequence ID" value="NZ_JBANLW010000011.1"/>
</dbReference>